<evidence type="ECO:0000313" key="1">
    <source>
        <dbReference type="EMBL" id="ASI13520.1"/>
    </source>
</evidence>
<dbReference type="KEGG" id="marh:Mia14_0184"/>
<dbReference type="EMBL" id="CP019964">
    <property type="protein sequence ID" value="ASI13520.1"/>
    <property type="molecule type" value="Genomic_DNA"/>
</dbReference>
<accession>A0A218NM20</accession>
<keyword evidence="2" id="KW-1185">Reference proteome</keyword>
<sequence length="163" mass="17867">MVFMEEGKSLMQILNDDIGFTRDLISFLLTAQVKRGLAEINSYIPANLAGNVLPYFVAAGVLDITGKDINRNNIERLFNAIGVPVNRDILNGIASIKFKNHLVYVISILFILTSGQEATMDKIINMAIAFDVDPDIALARESVDIFNQVGKEHGFPAIKLGTA</sequence>
<proteinExistence type="predicted"/>
<protein>
    <submittedName>
        <fullName evidence="1">Uncharacterized protein</fullName>
    </submittedName>
</protein>
<gene>
    <name evidence="1" type="ORF">Mia14_0184</name>
</gene>
<dbReference type="AlphaFoldDB" id="A0A218NM20"/>
<evidence type="ECO:0000313" key="2">
    <source>
        <dbReference type="Proteomes" id="UP000197679"/>
    </source>
</evidence>
<organism evidence="1 2">
    <name type="scientific">Candidatus Mancarchaeum acidiphilum</name>
    <dbReference type="NCBI Taxonomy" id="1920749"/>
    <lineage>
        <taxon>Archaea</taxon>
        <taxon>Candidatus Micrarchaeota</taxon>
        <taxon>Candidatus Mancarchaeum</taxon>
    </lineage>
</organism>
<reference evidence="1 2" key="1">
    <citation type="journal article" date="2017" name="Nat. Commun.">
        <title>'ARMAN' archaea depend on association with euryarchaeal host in culture and in situ.</title>
        <authorList>
            <person name="Golyshina O."/>
            <person name="Toshchakov S."/>
            <person name="Makarova K."/>
            <person name="Gavrilov S."/>
            <person name="Korzhenkov A."/>
            <person name="La Cono V."/>
            <person name="Arcadi E."/>
            <person name="Nechitaylo T."/>
            <person name="Ferrer M."/>
            <person name="Kublanov I."/>
            <person name="Wolf Y."/>
            <person name="Yakimov M."/>
            <person name="Golyshin P."/>
            <person name="Slesarev A."/>
            <person name="Kozyavkin S."/>
        </authorList>
    </citation>
    <scope>NUCLEOTIDE SEQUENCE [LARGE SCALE GENOMIC DNA]</scope>
    <source>
        <strain evidence="1 2">Mia14</strain>
    </source>
</reference>
<name>A0A218NM20_9ARCH</name>
<dbReference type="Proteomes" id="UP000197679">
    <property type="component" value="Chromosome"/>
</dbReference>